<dbReference type="InterPro" id="IPR001680">
    <property type="entry name" value="WD40_rpt"/>
</dbReference>
<proteinExistence type="predicted"/>
<dbReference type="SUPFAM" id="SSF50978">
    <property type="entry name" value="WD40 repeat-like"/>
    <property type="match status" value="1"/>
</dbReference>
<keyword evidence="3" id="KW-1185">Reference proteome</keyword>
<dbReference type="Proteomes" id="UP001311799">
    <property type="component" value="Unassembled WGS sequence"/>
</dbReference>
<dbReference type="EMBL" id="JAWDEY010000018">
    <property type="protein sequence ID" value="KAK6588962.1"/>
    <property type="molecule type" value="Genomic_DNA"/>
</dbReference>
<reference evidence="2 3" key="1">
    <citation type="submission" date="2023-10" db="EMBL/GenBank/DDBJ databases">
        <title>Comparative genomics analysis reveals potential genetic determinants of host preference in Cryptosporidium xiaoi.</title>
        <authorList>
            <person name="Xiao L."/>
            <person name="Li J."/>
        </authorList>
    </citation>
    <scope>NUCLEOTIDE SEQUENCE [LARGE SCALE GENOMIC DNA]</scope>
    <source>
        <strain evidence="2 3">52996</strain>
    </source>
</reference>
<name>A0AAV9XWH3_9CRYT</name>
<dbReference type="InterPro" id="IPR015943">
    <property type="entry name" value="WD40/YVTN_repeat-like_dom_sf"/>
</dbReference>
<accession>A0AAV9XWH3</accession>
<organism evidence="2 3">
    <name type="scientific">Cryptosporidium xiaoi</name>
    <dbReference type="NCBI Taxonomy" id="659607"/>
    <lineage>
        <taxon>Eukaryota</taxon>
        <taxon>Sar</taxon>
        <taxon>Alveolata</taxon>
        <taxon>Apicomplexa</taxon>
        <taxon>Conoidasida</taxon>
        <taxon>Coccidia</taxon>
        <taxon>Eucoccidiorida</taxon>
        <taxon>Eimeriorina</taxon>
        <taxon>Cryptosporidiidae</taxon>
        <taxon>Cryptosporidium</taxon>
    </lineage>
</organism>
<evidence type="ECO:0000313" key="3">
    <source>
        <dbReference type="Proteomes" id="UP001311799"/>
    </source>
</evidence>
<dbReference type="InterPro" id="IPR036322">
    <property type="entry name" value="WD40_repeat_dom_sf"/>
</dbReference>
<dbReference type="PROSITE" id="PS50082">
    <property type="entry name" value="WD_REPEATS_2"/>
    <property type="match status" value="1"/>
</dbReference>
<dbReference type="AlphaFoldDB" id="A0AAV9XWH3"/>
<feature type="repeat" description="WD" evidence="1">
    <location>
        <begin position="20"/>
        <end position="61"/>
    </location>
</feature>
<protein>
    <submittedName>
        <fullName evidence="2">WD40-repeat-containing protein</fullName>
    </submittedName>
</protein>
<dbReference type="SMART" id="SM00320">
    <property type="entry name" value="WD40"/>
    <property type="match status" value="2"/>
</dbReference>
<evidence type="ECO:0000313" key="2">
    <source>
        <dbReference type="EMBL" id="KAK6588962.1"/>
    </source>
</evidence>
<dbReference type="Gene3D" id="2.130.10.10">
    <property type="entry name" value="YVTN repeat-like/Quinoprotein amine dehydrogenase"/>
    <property type="match status" value="2"/>
</dbReference>
<comment type="caution">
    <text evidence="2">The sequence shown here is derived from an EMBL/GenBank/DDBJ whole genome shotgun (WGS) entry which is preliminary data.</text>
</comment>
<sequence>MEKSDHQDNGLLVPLCVLRKLTNNNRVTSLEFINNDKLLVSGTCAGNIDFWDLKTSKYVLSNKIEGNHYNQINKTIYSENSRSLYVQSREGELYIMESIEENEKLNVIKTIKKSKLGYSMAKLAYFSSESCINNNHINTGNAKSPLFPLVPTEDSIVLLDPRNNHNHAITFKLPEKKIDKLMEIETLSEYSLIGGFESGKIAIWDTRKYYNDESNNSGLVINKYLNDDDKSPIMSIKRAFNRIWISSFNSKLQVYNRNNFDIPIKTVTPLKGVVDKISVRSDYLVTILSYATNGILELFENKNIEPVKAFNTNLKDINTIEFSNFSSSSLFACSTNTISIFDVCPDSYYNYQETTNLTRQ</sequence>
<keyword evidence="1" id="KW-0853">WD repeat</keyword>
<evidence type="ECO:0000256" key="1">
    <source>
        <dbReference type="PROSITE-ProRule" id="PRU00221"/>
    </source>
</evidence>
<gene>
    <name evidence="2" type="ORF">RS030_263658</name>
</gene>